<dbReference type="InterPro" id="IPR009080">
    <property type="entry name" value="tRNAsynth_Ia_anticodon-bd"/>
</dbReference>
<evidence type="ECO:0000259" key="10">
    <source>
        <dbReference type="Pfam" id="PF19303"/>
    </source>
</evidence>
<keyword evidence="3 8" id="KW-0547">Nucleotide-binding</keyword>
<evidence type="ECO:0000256" key="4">
    <source>
        <dbReference type="ARBA" id="ARBA00022840"/>
    </source>
</evidence>
<dbReference type="SUPFAM" id="SSF52374">
    <property type="entry name" value="Nucleotidylyl transferase"/>
    <property type="match status" value="1"/>
</dbReference>
<dbReference type="Gene3D" id="2.170.220.10">
    <property type="match status" value="1"/>
</dbReference>
<feature type="domain" description="Methionyl/Leucyl tRNA synthetase" evidence="9">
    <location>
        <begin position="2"/>
        <end position="140"/>
    </location>
</feature>
<evidence type="ECO:0000313" key="11">
    <source>
        <dbReference type="EMBL" id="KAK9837446.1"/>
    </source>
</evidence>
<dbReference type="GO" id="GO:0006431">
    <property type="term" value="P:methionyl-tRNA aminoacylation"/>
    <property type="evidence" value="ECO:0007669"/>
    <property type="project" value="InterPro"/>
</dbReference>
<keyword evidence="5 8" id="KW-0648">Protein biosynthesis</keyword>
<keyword evidence="6 8" id="KW-0030">Aminoacyl-tRNA synthetase</keyword>
<evidence type="ECO:0000313" key="12">
    <source>
        <dbReference type="Proteomes" id="UP001445335"/>
    </source>
</evidence>
<dbReference type="Pfam" id="PF19303">
    <property type="entry name" value="Anticodon_3"/>
    <property type="match status" value="1"/>
</dbReference>
<dbReference type="HAMAP" id="MF_01228">
    <property type="entry name" value="Met_tRNA_synth_type2"/>
    <property type="match status" value="1"/>
</dbReference>
<proteinExistence type="inferred from homology"/>
<dbReference type="InterPro" id="IPR015413">
    <property type="entry name" value="Methionyl/Leucyl_tRNA_Synth"/>
</dbReference>
<evidence type="ECO:0000256" key="3">
    <source>
        <dbReference type="ARBA" id="ARBA00022741"/>
    </source>
</evidence>
<organism evidence="11 12">
    <name type="scientific">Elliptochloris bilobata</name>
    <dbReference type="NCBI Taxonomy" id="381761"/>
    <lineage>
        <taxon>Eukaryota</taxon>
        <taxon>Viridiplantae</taxon>
        <taxon>Chlorophyta</taxon>
        <taxon>core chlorophytes</taxon>
        <taxon>Trebouxiophyceae</taxon>
        <taxon>Trebouxiophyceae incertae sedis</taxon>
        <taxon>Elliptochloris clade</taxon>
        <taxon>Elliptochloris</taxon>
    </lineage>
</organism>
<evidence type="ECO:0000259" key="9">
    <source>
        <dbReference type="Pfam" id="PF09334"/>
    </source>
</evidence>
<dbReference type="EMBL" id="JALJOU010000021">
    <property type="protein sequence ID" value="KAK9837446.1"/>
    <property type="molecule type" value="Genomic_DNA"/>
</dbReference>
<dbReference type="EC" id="6.1.1.10" evidence="1"/>
<evidence type="ECO:0000256" key="6">
    <source>
        <dbReference type="ARBA" id="ARBA00023146"/>
    </source>
</evidence>
<evidence type="ECO:0000256" key="2">
    <source>
        <dbReference type="ARBA" id="ARBA00022598"/>
    </source>
</evidence>
<dbReference type="FunFam" id="2.170.220.10:FF:000001">
    <property type="entry name" value="methionine--tRNA ligase, mitochondrial"/>
    <property type="match status" value="1"/>
</dbReference>
<dbReference type="InterPro" id="IPR033911">
    <property type="entry name" value="MetRS_core"/>
</dbReference>
<keyword evidence="12" id="KW-1185">Reference proteome</keyword>
<dbReference type="GO" id="GO:0009570">
    <property type="term" value="C:chloroplast stroma"/>
    <property type="evidence" value="ECO:0007669"/>
    <property type="project" value="TreeGrafter"/>
</dbReference>
<dbReference type="PRINTS" id="PR01041">
    <property type="entry name" value="TRNASYNTHMET"/>
</dbReference>
<dbReference type="NCBIfam" id="TIGR00398">
    <property type="entry name" value="metG"/>
    <property type="match status" value="1"/>
</dbReference>
<gene>
    <name evidence="11" type="ORF">WJX81_003493</name>
</gene>
<dbReference type="InterPro" id="IPR023457">
    <property type="entry name" value="Met-tRNA_synth_2"/>
</dbReference>
<evidence type="ECO:0000256" key="5">
    <source>
        <dbReference type="ARBA" id="ARBA00022917"/>
    </source>
</evidence>
<feature type="domain" description="Methionyl/Leucyl tRNA synthetase" evidence="9">
    <location>
        <begin position="143"/>
        <end position="357"/>
    </location>
</feature>
<dbReference type="PANTHER" id="PTHR43326:SF1">
    <property type="entry name" value="METHIONINE--TRNA LIGASE, MITOCHONDRIAL"/>
    <property type="match status" value="1"/>
</dbReference>
<comment type="catalytic activity">
    <reaction evidence="7">
        <text>tRNA(Met) + L-methionine + ATP = L-methionyl-tRNA(Met) + AMP + diphosphate</text>
        <dbReference type="Rhea" id="RHEA:13481"/>
        <dbReference type="Rhea" id="RHEA-COMP:9667"/>
        <dbReference type="Rhea" id="RHEA-COMP:9698"/>
        <dbReference type="ChEBI" id="CHEBI:30616"/>
        <dbReference type="ChEBI" id="CHEBI:33019"/>
        <dbReference type="ChEBI" id="CHEBI:57844"/>
        <dbReference type="ChEBI" id="CHEBI:78442"/>
        <dbReference type="ChEBI" id="CHEBI:78530"/>
        <dbReference type="ChEBI" id="CHEBI:456215"/>
        <dbReference type="EC" id="6.1.1.10"/>
    </reaction>
</comment>
<protein>
    <recommendedName>
        <fullName evidence="1">methionine--tRNA ligase</fullName>
        <ecNumber evidence="1">6.1.1.10</ecNumber>
    </recommendedName>
</protein>
<dbReference type="InterPro" id="IPR014758">
    <property type="entry name" value="Met-tRNA_synth"/>
</dbReference>
<dbReference type="InterPro" id="IPR014729">
    <property type="entry name" value="Rossmann-like_a/b/a_fold"/>
</dbReference>
<dbReference type="PANTHER" id="PTHR43326">
    <property type="entry name" value="METHIONYL-TRNA SYNTHETASE"/>
    <property type="match status" value="1"/>
</dbReference>
<dbReference type="GO" id="GO:0004825">
    <property type="term" value="F:methionine-tRNA ligase activity"/>
    <property type="evidence" value="ECO:0007669"/>
    <property type="project" value="UniProtKB-EC"/>
</dbReference>
<dbReference type="Proteomes" id="UP001445335">
    <property type="component" value="Unassembled WGS sequence"/>
</dbReference>
<accession>A0AAW1RWI2</accession>
<dbReference type="CDD" id="cd00814">
    <property type="entry name" value="MetRS_core"/>
    <property type="match status" value="1"/>
</dbReference>
<dbReference type="Gene3D" id="3.40.50.620">
    <property type="entry name" value="HUPs"/>
    <property type="match status" value="1"/>
</dbReference>
<dbReference type="Pfam" id="PF09334">
    <property type="entry name" value="tRNA-synt_1g"/>
    <property type="match status" value="2"/>
</dbReference>
<reference evidence="11 12" key="1">
    <citation type="journal article" date="2024" name="Nat. Commun.">
        <title>Phylogenomics reveals the evolutionary origins of lichenization in chlorophyte algae.</title>
        <authorList>
            <person name="Puginier C."/>
            <person name="Libourel C."/>
            <person name="Otte J."/>
            <person name="Skaloud P."/>
            <person name="Haon M."/>
            <person name="Grisel S."/>
            <person name="Petersen M."/>
            <person name="Berrin J.G."/>
            <person name="Delaux P.M."/>
            <person name="Dal Grande F."/>
            <person name="Keller J."/>
        </authorList>
    </citation>
    <scope>NUCLEOTIDE SEQUENCE [LARGE SCALE GENOMIC DNA]</scope>
    <source>
        <strain evidence="11 12">SAG 245.80</strain>
    </source>
</reference>
<dbReference type="Gene3D" id="1.10.730.10">
    <property type="entry name" value="Isoleucyl-tRNA Synthetase, Domain 1"/>
    <property type="match status" value="1"/>
</dbReference>
<evidence type="ECO:0000256" key="8">
    <source>
        <dbReference type="RuleBase" id="RU363039"/>
    </source>
</evidence>
<keyword evidence="4 8" id="KW-0067">ATP-binding</keyword>
<dbReference type="AlphaFoldDB" id="A0AAW1RWI2"/>
<comment type="similarity">
    <text evidence="8">Belongs to the class-I aminoacyl-tRNA synthetase family.</text>
</comment>
<sequence length="529" mass="57538">MTTPLYYVNAEPHMGSAYTTIAADVVARFQRLRGRRVTFVTGTDEHGEKIALAASAKGQAPKQHCDGVVAAFQELWRLLDISYDSFIRTTDAKHEAVVRAMLEQVWQRGDIYKANYEGWYCVGCEQYKDDGEMAPGNICPLHRTPCQERKEENYFFALSKYQRQIEELIEGDASFVQPAARRNEVLGWVREGLRDFSISRAAVAWGIPIPREPGQTVYVWFDALFGYASALLQDDEAPNAEALAAVGWPADVHLVGKDILRFHAVYWPGMLLAAGLPLPRRVFAHGFLTKDGLKMGKSLGNVLEPGPLVRAYGSDAVRLFFTKEVLFGQDGDFSEQRFRDTVNASLANSVGNLANRALNLLHKNCAAALPAAAADVPVDNPLRAYAAAQVEAAAAAYDGLALHEAVEAALAVAARGNLYMAKTEPWTAYKKGSDADKAAAGLNLVAVLEAARIVAVLLSPVTPRFAARMYDALGFEADAFNSLRWVDAAWGALPAGQDFPKPVPLFARIEGDTFVSEAAPAKALATAAT</sequence>
<feature type="domain" description="Methionyl-tRNA synthetase anticodon-binding" evidence="10">
    <location>
        <begin position="370"/>
        <end position="512"/>
    </location>
</feature>
<dbReference type="GO" id="GO:0005739">
    <property type="term" value="C:mitochondrion"/>
    <property type="evidence" value="ECO:0007669"/>
    <property type="project" value="TreeGrafter"/>
</dbReference>
<evidence type="ECO:0000256" key="1">
    <source>
        <dbReference type="ARBA" id="ARBA00012838"/>
    </source>
</evidence>
<name>A0AAW1RWI2_9CHLO</name>
<keyword evidence="2 8" id="KW-0436">Ligase</keyword>
<dbReference type="InterPro" id="IPR041872">
    <property type="entry name" value="Anticodon_Met"/>
</dbReference>
<comment type="caution">
    <text evidence="11">The sequence shown here is derived from an EMBL/GenBank/DDBJ whole genome shotgun (WGS) entry which is preliminary data.</text>
</comment>
<dbReference type="GO" id="GO:0005524">
    <property type="term" value="F:ATP binding"/>
    <property type="evidence" value="ECO:0007669"/>
    <property type="project" value="UniProtKB-KW"/>
</dbReference>
<evidence type="ECO:0000256" key="7">
    <source>
        <dbReference type="ARBA" id="ARBA00047364"/>
    </source>
</evidence>
<dbReference type="SUPFAM" id="SSF47323">
    <property type="entry name" value="Anticodon-binding domain of a subclass of class I aminoacyl-tRNA synthetases"/>
    <property type="match status" value="1"/>
</dbReference>